<dbReference type="OrthoDB" id="9808276at2"/>
<evidence type="ECO:0000313" key="2">
    <source>
        <dbReference type="EMBL" id="EIT71813.1"/>
    </source>
</evidence>
<accession>I8TDN0</accession>
<dbReference type="GO" id="GO:0005737">
    <property type="term" value="C:cytoplasm"/>
    <property type="evidence" value="ECO:0007669"/>
    <property type="project" value="TreeGrafter"/>
</dbReference>
<dbReference type="RefSeq" id="WP_007184899.1">
    <property type="nucleotide sequence ID" value="NZ_AKGD01000001.1"/>
</dbReference>
<dbReference type="Proteomes" id="UP000003704">
    <property type="component" value="Unassembled WGS sequence"/>
</dbReference>
<dbReference type="PANTHER" id="PTHR48079:SF6">
    <property type="entry name" value="NAD(P)-BINDING DOMAIN-CONTAINING PROTEIN-RELATED"/>
    <property type="match status" value="1"/>
</dbReference>
<dbReference type="STRING" id="1172194.WQQ_19500"/>
<comment type="caution">
    <text evidence="2">The sequence shown here is derived from an EMBL/GenBank/DDBJ whole genome shotgun (WGS) entry which is preliminary data.</text>
</comment>
<dbReference type="Pfam" id="PF01370">
    <property type="entry name" value="Epimerase"/>
    <property type="match status" value="1"/>
</dbReference>
<proteinExistence type="predicted"/>
<protein>
    <recommendedName>
        <fullName evidence="1">NAD-dependent epimerase/dehydratase domain-containing protein</fullName>
    </recommendedName>
</protein>
<dbReference type="CDD" id="cd05266">
    <property type="entry name" value="SDR_a4"/>
    <property type="match status" value="1"/>
</dbReference>
<dbReference type="SUPFAM" id="SSF51735">
    <property type="entry name" value="NAD(P)-binding Rossmann-fold domains"/>
    <property type="match status" value="1"/>
</dbReference>
<dbReference type="Gene3D" id="3.40.50.720">
    <property type="entry name" value="NAD(P)-binding Rossmann-like Domain"/>
    <property type="match status" value="1"/>
</dbReference>
<dbReference type="GO" id="GO:0004029">
    <property type="term" value="F:aldehyde dehydrogenase (NAD+) activity"/>
    <property type="evidence" value="ECO:0007669"/>
    <property type="project" value="TreeGrafter"/>
</dbReference>
<feature type="domain" description="NAD-dependent epimerase/dehydratase" evidence="1">
    <location>
        <begin position="84"/>
        <end position="205"/>
    </location>
</feature>
<evidence type="ECO:0000313" key="3">
    <source>
        <dbReference type="Proteomes" id="UP000003704"/>
    </source>
</evidence>
<name>I8TDN0_9GAMM</name>
<sequence>MNPLILIIGCGDIGLRVGALLLADGQAVRGQVRSPDSADALARAGIDAIRRDLDEPAVDDGAEQVFWFAPPPASGARDPRLRGWLAANRPRRVVYISTSGVYGDCEGRWIDESEPLKPQTDRGRRRLDAERALAEHAAAHGTETVILRVPGIYGPGRLPIARLQAGHAVIDERESPPTNRIHADDLALAAVAAMRRGLPGAAYNVSDGSPTTMTDYFCRCAALLGLPEPRRVSLAEANRTFTPAMLSFLEESKRLVTDRLRCELGVTPRYPDLATGLPSCLD</sequence>
<dbReference type="InterPro" id="IPR001509">
    <property type="entry name" value="Epimerase_deHydtase"/>
</dbReference>
<organism evidence="2 3">
    <name type="scientific">Hydrocarboniphaga effusa AP103</name>
    <dbReference type="NCBI Taxonomy" id="1172194"/>
    <lineage>
        <taxon>Bacteria</taxon>
        <taxon>Pseudomonadati</taxon>
        <taxon>Pseudomonadota</taxon>
        <taxon>Gammaproteobacteria</taxon>
        <taxon>Nevskiales</taxon>
        <taxon>Nevskiaceae</taxon>
        <taxon>Hydrocarboniphaga</taxon>
    </lineage>
</organism>
<dbReference type="EMBL" id="AKGD01000001">
    <property type="protein sequence ID" value="EIT71813.1"/>
    <property type="molecule type" value="Genomic_DNA"/>
</dbReference>
<keyword evidence="3" id="KW-1185">Reference proteome</keyword>
<dbReference type="PANTHER" id="PTHR48079">
    <property type="entry name" value="PROTEIN YEEZ"/>
    <property type="match status" value="1"/>
</dbReference>
<dbReference type="PATRIC" id="fig|1172194.4.peg.1890"/>
<dbReference type="AlphaFoldDB" id="I8TDN0"/>
<gene>
    <name evidence="2" type="ORF">WQQ_19500</name>
</gene>
<reference evidence="2 3" key="1">
    <citation type="journal article" date="2012" name="J. Bacteriol.">
        <title>Genome Sequence of n-Alkane-Degrading Hydrocarboniphaga effusa Strain AP103T (ATCC BAA-332T).</title>
        <authorList>
            <person name="Chang H.K."/>
            <person name="Zylstra G.J."/>
            <person name="Chae J.C."/>
        </authorList>
    </citation>
    <scope>NUCLEOTIDE SEQUENCE [LARGE SCALE GENOMIC DNA]</scope>
    <source>
        <strain evidence="2 3">AP103</strain>
    </source>
</reference>
<dbReference type="InterPro" id="IPR036291">
    <property type="entry name" value="NAD(P)-bd_dom_sf"/>
</dbReference>
<evidence type="ECO:0000259" key="1">
    <source>
        <dbReference type="Pfam" id="PF01370"/>
    </source>
</evidence>
<dbReference type="InterPro" id="IPR051783">
    <property type="entry name" value="NAD(P)-dependent_oxidoreduct"/>
</dbReference>